<sequence>MSTTTSITLTQSSPGPCSSCAQQARALAEAHAQIEELESQIRILTLRATSAVEKATEYETSLRRLNSTRSHVGRQSVDSTGSTRPHSIQTSLITPVSPPRTAAGRLARLLPSRTASATPTHAPSAPIPTPLSVAALDLPIELSASALNSPSPSELELIEALSHEHELRKAAEDAAAKTNSEIEELTGQLFEQANEMVATERKARAKLEARVEVLEKRDGEKAKRLGVLETRVQRVERIRRLLKDESEVS</sequence>
<dbReference type="Proteomes" id="UP000664169">
    <property type="component" value="Unassembled WGS sequence"/>
</dbReference>
<dbReference type="AlphaFoldDB" id="A0A8H3EGF2"/>
<gene>
    <name evidence="5" type="ORF">GOMPHAMPRED_004899</name>
</gene>
<keyword evidence="1 2" id="KW-0175">Coiled coil</keyword>
<organism evidence="5 6">
    <name type="scientific">Gomphillus americanus</name>
    <dbReference type="NCBI Taxonomy" id="1940652"/>
    <lineage>
        <taxon>Eukaryota</taxon>
        <taxon>Fungi</taxon>
        <taxon>Dikarya</taxon>
        <taxon>Ascomycota</taxon>
        <taxon>Pezizomycotina</taxon>
        <taxon>Lecanoromycetes</taxon>
        <taxon>OSLEUM clade</taxon>
        <taxon>Ostropomycetidae</taxon>
        <taxon>Ostropales</taxon>
        <taxon>Graphidaceae</taxon>
        <taxon>Gomphilloideae</taxon>
        <taxon>Gomphillus</taxon>
    </lineage>
</organism>
<feature type="region of interest" description="Disordered" evidence="3">
    <location>
        <begin position="65"/>
        <end position="99"/>
    </location>
</feature>
<evidence type="ECO:0000256" key="1">
    <source>
        <dbReference type="ARBA" id="ARBA00023054"/>
    </source>
</evidence>
<protein>
    <recommendedName>
        <fullName evidence="4">GDP/GTP exchange factor Sec2 N-terminal domain-containing protein</fullName>
    </recommendedName>
</protein>
<dbReference type="PANTHER" id="PTHR14430">
    <property type="entry name" value="RABIN3-RELATED"/>
    <property type="match status" value="1"/>
</dbReference>
<keyword evidence="6" id="KW-1185">Reference proteome</keyword>
<feature type="coiled-coil region" evidence="2">
    <location>
        <begin position="168"/>
        <end position="217"/>
    </location>
</feature>
<reference evidence="5" key="1">
    <citation type="submission" date="2021-03" db="EMBL/GenBank/DDBJ databases">
        <authorList>
            <person name="Tagirdzhanova G."/>
        </authorList>
    </citation>
    <scope>NUCLEOTIDE SEQUENCE</scope>
</reference>
<dbReference type="GO" id="GO:0006887">
    <property type="term" value="P:exocytosis"/>
    <property type="evidence" value="ECO:0007669"/>
    <property type="project" value="TreeGrafter"/>
</dbReference>
<dbReference type="Pfam" id="PF06428">
    <property type="entry name" value="Sec2p"/>
    <property type="match status" value="1"/>
</dbReference>
<accession>A0A8H3EGF2</accession>
<feature type="coiled-coil region" evidence="2">
    <location>
        <begin position="20"/>
        <end position="54"/>
    </location>
</feature>
<evidence type="ECO:0000256" key="2">
    <source>
        <dbReference type="SAM" id="Coils"/>
    </source>
</evidence>
<dbReference type="InterPro" id="IPR009449">
    <property type="entry name" value="Sec2_N"/>
</dbReference>
<dbReference type="GO" id="GO:0070319">
    <property type="term" value="C:Golgi to plasma membrane transport vesicle"/>
    <property type="evidence" value="ECO:0007669"/>
    <property type="project" value="TreeGrafter"/>
</dbReference>
<dbReference type="EMBL" id="CAJPDQ010000003">
    <property type="protein sequence ID" value="CAF9906731.1"/>
    <property type="molecule type" value="Genomic_DNA"/>
</dbReference>
<dbReference type="SUPFAM" id="SSF144284">
    <property type="entry name" value="Sec2 N-terminal region"/>
    <property type="match status" value="1"/>
</dbReference>
<feature type="compositionally biased region" description="Polar residues" evidence="3">
    <location>
        <begin position="76"/>
        <end position="94"/>
    </location>
</feature>
<feature type="domain" description="GDP/GTP exchange factor Sec2 N-terminal" evidence="4">
    <location>
        <begin position="157"/>
        <end position="225"/>
    </location>
</feature>
<evidence type="ECO:0000259" key="4">
    <source>
        <dbReference type="Pfam" id="PF06428"/>
    </source>
</evidence>
<dbReference type="OrthoDB" id="5560525at2759"/>
<dbReference type="GO" id="GO:0005085">
    <property type="term" value="F:guanyl-nucleotide exchange factor activity"/>
    <property type="evidence" value="ECO:0007669"/>
    <property type="project" value="InterPro"/>
</dbReference>
<dbReference type="PANTHER" id="PTHR14430:SF4">
    <property type="entry name" value="GDP_GTP EXCHANGE FACTOR SEC2 N-TERMINAL DOMAIN-CONTAINING PROTEIN"/>
    <property type="match status" value="1"/>
</dbReference>
<dbReference type="InterPro" id="IPR040351">
    <property type="entry name" value="RAB3IL/RAB3IP/Sec2"/>
</dbReference>
<dbReference type="Gene3D" id="6.10.140.910">
    <property type="match status" value="1"/>
</dbReference>
<name>A0A8H3EGF2_9LECA</name>
<evidence type="ECO:0000313" key="6">
    <source>
        <dbReference type="Proteomes" id="UP000664169"/>
    </source>
</evidence>
<comment type="caution">
    <text evidence="5">The sequence shown here is derived from an EMBL/GenBank/DDBJ whole genome shotgun (WGS) entry which is preliminary data.</text>
</comment>
<evidence type="ECO:0000256" key="3">
    <source>
        <dbReference type="SAM" id="MobiDB-lite"/>
    </source>
</evidence>
<proteinExistence type="predicted"/>
<evidence type="ECO:0000313" key="5">
    <source>
        <dbReference type="EMBL" id="CAF9906731.1"/>
    </source>
</evidence>
<dbReference type="GO" id="GO:0051286">
    <property type="term" value="C:cell tip"/>
    <property type="evidence" value="ECO:0007669"/>
    <property type="project" value="TreeGrafter"/>
</dbReference>